<dbReference type="CDD" id="cd00093">
    <property type="entry name" value="HTH_XRE"/>
    <property type="match status" value="1"/>
</dbReference>
<dbReference type="SUPFAM" id="SSF47413">
    <property type="entry name" value="lambda repressor-like DNA-binding domains"/>
    <property type="match status" value="1"/>
</dbReference>
<gene>
    <name evidence="2" type="ORF">FO454_06065</name>
</gene>
<dbReference type="InterPro" id="IPR001387">
    <property type="entry name" value="Cro/C1-type_HTH"/>
</dbReference>
<protein>
    <submittedName>
        <fullName evidence="2">Helix-turn-helix transcriptional regulator</fullName>
    </submittedName>
</protein>
<dbReference type="SMART" id="SM00530">
    <property type="entry name" value="HTH_XRE"/>
    <property type="match status" value="1"/>
</dbReference>
<sequence>MMVLINLNSFKKAMFLKGYNLSDLSIETGVGISYLSQIMNGRKAPSPKLAKNIANVLEVEIKDLFYFEGKET</sequence>
<feature type="domain" description="HTH cro/C1-type" evidence="1">
    <location>
        <begin position="17"/>
        <end position="64"/>
    </location>
</feature>
<proteinExistence type="predicted"/>
<dbReference type="RefSeq" id="WP_000989513.1">
    <property type="nucleotide sequence ID" value="NZ_CP020769.1"/>
</dbReference>
<dbReference type="InterPro" id="IPR010982">
    <property type="entry name" value="Lambda_DNA-bd_dom_sf"/>
</dbReference>
<dbReference type="EMBL" id="CP041722">
    <property type="protein sequence ID" value="QEX38491.1"/>
    <property type="molecule type" value="Genomic_DNA"/>
</dbReference>
<organism evidence="2 3">
    <name type="scientific">Staphylococcus lugdunensis</name>
    <dbReference type="NCBI Taxonomy" id="28035"/>
    <lineage>
        <taxon>Bacteria</taxon>
        <taxon>Bacillati</taxon>
        <taxon>Bacillota</taxon>
        <taxon>Bacilli</taxon>
        <taxon>Bacillales</taxon>
        <taxon>Staphylococcaceae</taxon>
        <taxon>Staphylococcus</taxon>
    </lineage>
</organism>
<accession>A0ABX6BUI7</accession>
<reference evidence="2 3" key="1">
    <citation type="submission" date="2019-07" db="EMBL/GenBank/DDBJ databases">
        <title>Comparative genome analysis of staphylococcus lugdunensis shows clonal complex-dependent diversity of the putative virulence factor, ess/type vii locus.</title>
        <authorList>
            <person name="Lebeurre J."/>
            <person name="Dahyot S."/>
            <person name="Diene S."/>
            <person name="Paulay A."/>
            <person name="Aubourg M."/>
            <person name="Argemi X."/>
            <person name="Giard J.-C."/>
            <person name="Tournier I."/>
            <person name="Francois P."/>
            <person name="Pestel-Caron M."/>
        </authorList>
    </citation>
    <scope>NUCLEOTIDE SEQUENCE [LARGE SCALE GENOMIC DNA]</scope>
    <source>
        <strain evidence="2 3">SL13</strain>
    </source>
</reference>
<evidence type="ECO:0000313" key="2">
    <source>
        <dbReference type="EMBL" id="QEX38491.1"/>
    </source>
</evidence>
<evidence type="ECO:0000313" key="3">
    <source>
        <dbReference type="Proteomes" id="UP000325462"/>
    </source>
</evidence>
<keyword evidence="3" id="KW-1185">Reference proteome</keyword>
<name>A0ABX6BUI7_STALU</name>
<dbReference type="Gene3D" id="1.10.260.40">
    <property type="entry name" value="lambda repressor-like DNA-binding domains"/>
    <property type="match status" value="1"/>
</dbReference>
<evidence type="ECO:0000259" key="1">
    <source>
        <dbReference type="PROSITE" id="PS50943"/>
    </source>
</evidence>
<dbReference type="PROSITE" id="PS50943">
    <property type="entry name" value="HTH_CROC1"/>
    <property type="match status" value="1"/>
</dbReference>
<dbReference type="Proteomes" id="UP000325462">
    <property type="component" value="Chromosome"/>
</dbReference>
<dbReference type="Pfam" id="PF01381">
    <property type="entry name" value="HTH_3"/>
    <property type="match status" value="1"/>
</dbReference>